<dbReference type="AlphaFoldDB" id="C1MWG8"/>
<dbReference type="SUPFAM" id="SSF47473">
    <property type="entry name" value="EF-hand"/>
    <property type="match status" value="1"/>
</dbReference>
<dbReference type="GO" id="GO:0005509">
    <property type="term" value="F:calcium ion binding"/>
    <property type="evidence" value="ECO:0007669"/>
    <property type="project" value="InterPro"/>
</dbReference>
<dbReference type="EMBL" id="GG663741">
    <property type="protein sequence ID" value="EEH55874.1"/>
    <property type="molecule type" value="Genomic_DNA"/>
</dbReference>
<evidence type="ECO:0000256" key="2">
    <source>
        <dbReference type="ARBA" id="ARBA00022837"/>
    </source>
</evidence>
<dbReference type="Proteomes" id="UP000001876">
    <property type="component" value="Unassembled WGS sequence"/>
</dbReference>
<dbReference type="GO" id="GO:0016787">
    <property type="term" value="F:hydrolase activity"/>
    <property type="evidence" value="ECO:0007669"/>
    <property type="project" value="InterPro"/>
</dbReference>
<proteinExistence type="inferred from homology"/>
<dbReference type="PROSITE" id="PS50222">
    <property type="entry name" value="EF_HAND_2"/>
    <property type="match status" value="2"/>
</dbReference>
<dbReference type="InterPro" id="IPR036907">
    <property type="entry name" value="5'-Nucleotdase_C_sf"/>
</dbReference>
<dbReference type="Pfam" id="PF02872">
    <property type="entry name" value="5_nucleotid_C"/>
    <property type="match status" value="1"/>
</dbReference>
<dbReference type="Gene3D" id="1.10.238.10">
    <property type="entry name" value="EF-hand"/>
    <property type="match status" value="1"/>
</dbReference>
<dbReference type="SMART" id="SM00054">
    <property type="entry name" value="EFh"/>
    <property type="match status" value="2"/>
</dbReference>
<feature type="domain" description="EF-hand" evidence="3">
    <location>
        <begin position="539"/>
        <end position="574"/>
    </location>
</feature>
<reference evidence="4 5" key="1">
    <citation type="journal article" date="2009" name="Science">
        <title>Green evolution and dynamic adaptations revealed by genomes of the marine picoeukaryotes Micromonas.</title>
        <authorList>
            <person name="Worden A.Z."/>
            <person name="Lee J.H."/>
            <person name="Mock T."/>
            <person name="Rouze P."/>
            <person name="Simmons M.P."/>
            <person name="Aerts A.L."/>
            <person name="Allen A.E."/>
            <person name="Cuvelier M.L."/>
            <person name="Derelle E."/>
            <person name="Everett M.V."/>
            <person name="Foulon E."/>
            <person name="Grimwood J."/>
            <person name="Gundlach H."/>
            <person name="Henrissat B."/>
            <person name="Napoli C."/>
            <person name="McDonald S.M."/>
            <person name="Parker M.S."/>
            <person name="Rombauts S."/>
            <person name="Salamov A."/>
            <person name="Von Dassow P."/>
            <person name="Badger J.H."/>
            <person name="Coutinho P.M."/>
            <person name="Demir E."/>
            <person name="Dubchak I."/>
            <person name="Gentemann C."/>
            <person name="Eikrem W."/>
            <person name="Gready J.E."/>
            <person name="John U."/>
            <person name="Lanier W."/>
            <person name="Lindquist E.A."/>
            <person name="Lucas S."/>
            <person name="Mayer K.F."/>
            <person name="Moreau H."/>
            <person name="Not F."/>
            <person name="Otillar R."/>
            <person name="Panaud O."/>
            <person name="Pangilinan J."/>
            <person name="Paulsen I."/>
            <person name="Piegu B."/>
            <person name="Poliakov A."/>
            <person name="Robbens S."/>
            <person name="Schmutz J."/>
            <person name="Toulza E."/>
            <person name="Wyss T."/>
            <person name="Zelensky A."/>
            <person name="Zhou K."/>
            <person name="Armbrust E.V."/>
            <person name="Bhattacharya D."/>
            <person name="Goodenough U.W."/>
            <person name="Van de Peer Y."/>
            <person name="Grigoriev I.V."/>
        </authorList>
    </citation>
    <scope>NUCLEOTIDE SEQUENCE [LARGE SCALE GENOMIC DNA]</scope>
    <source>
        <strain evidence="4 5">CCMP1545</strain>
    </source>
</reference>
<dbReference type="InterPro" id="IPR011992">
    <property type="entry name" value="EF-hand-dom_pair"/>
</dbReference>
<protein>
    <submittedName>
        <fullName evidence="4">Predicted protein</fullName>
    </submittedName>
</protein>
<dbReference type="InterPro" id="IPR018247">
    <property type="entry name" value="EF_Hand_1_Ca_BS"/>
</dbReference>
<dbReference type="GeneID" id="9685651"/>
<comment type="similarity">
    <text evidence="1">Belongs to the 5'-nucleotidase family.</text>
</comment>
<dbReference type="eggNOG" id="KOG4419">
    <property type="taxonomic scope" value="Eukaryota"/>
</dbReference>
<dbReference type="STRING" id="564608.C1MWG8"/>
<dbReference type="Gene3D" id="3.90.780.10">
    <property type="entry name" value="5'-Nucleotidase, C-terminal domain"/>
    <property type="match status" value="1"/>
</dbReference>
<dbReference type="InterPro" id="IPR029052">
    <property type="entry name" value="Metallo-depent_PP-like"/>
</dbReference>
<dbReference type="GO" id="GO:0009166">
    <property type="term" value="P:nucleotide catabolic process"/>
    <property type="evidence" value="ECO:0007669"/>
    <property type="project" value="InterPro"/>
</dbReference>
<organism evidence="5">
    <name type="scientific">Micromonas pusilla (strain CCMP1545)</name>
    <name type="common">Picoplanktonic green alga</name>
    <dbReference type="NCBI Taxonomy" id="564608"/>
    <lineage>
        <taxon>Eukaryota</taxon>
        <taxon>Viridiplantae</taxon>
        <taxon>Chlorophyta</taxon>
        <taxon>Mamiellophyceae</taxon>
        <taxon>Mamiellales</taxon>
        <taxon>Mamiellaceae</taxon>
        <taxon>Micromonas</taxon>
    </lineage>
</organism>
<dbReference type="Pfam" id="PF13499">
    <property type="entry name" value="EF-hand_7"/>
    <property type="match status" value="1"/>
</dbReference>
<dbReference type="SUPFAM" id="SSF56300">
    <property type="entry name" value="Metallo-dependent phosphatases"/>
    <property type="match status" value="1"/>
</dbReference>
<dbReference type="KEGG" id="mpp:MICPUCDRAFT_59761"/>
<dbReference type="OMA" id="GETWYDF"/>
<dbReference type="PANTHER" id="PTHR11575">
    <property type="entry name" value="5'-NUCLEOTIDASE-RELATED"/>
    <property type="match status" value="1"/>
</dbReference>
<dbReference type="Gene3D" id="3.60.21.10">
    <property type="match status" value="1"/>
</dbReference>
<dbReference type="SUPFAM" id="SSF55816">
    <property type="entry name" value="5'-nucleotidase (syn. UDP-sugar hydrolase), C-terminal domain"/>
    <property type="match status" value="1"/>
</dbReference>
<dbReference type="CDD" id="cd00051">
    <property type="entry name" value="EFh"/>
    <property type="match status" value="1"/>
</dbReference>
<dbReference type="InterPro" id="IPR008334">
    <property type="entry name" value="5'-Nucleotdase_C"/>
</dbReference>
<evidence type="ECO:0000313" key="5">
    <source>
        <dbReference type="Proteomes" id="UP000001876"/>
    </source>
</evidence>
<name>C1MWG8_MICPC</name>
<evidence type="ECO:0000313" key="4">
    <source>
        <dbReference type="EMBL" id="EEH55874.1"/>
    </source>
</evidence>
<accession>C1MWG8</accession>
<keyword evidence="5" id="KW-1185">Reference proteome</keyword>
<evidence type="ECO:0000259" key="3">
    <source>
        <dbReference type="PROSITE" id="PS50222"/>
    </source>
</evidence>
<evidence type="ECO:0000256" key="1">
    <source>
        <dbReference type="ARBA" id="ARBA00006654"/>
    </source>
</evidence>
<dbReference type="PANTHER" id="PTHR11575:SF48">
    <property type="entry name" value="5'-NUCLEOTIDASE"/>
    <property type="match status" value="1"/>
</dbReference>
<dbReference type="InterPro" id="IPR002048">
    <property type="entry name" value="EF_hand_dom"/>
</dbReference>
<dbReference type="RefSeq" id="XP_003059922.1">
    <property type="nucleotide sequence ID" value="XM_003059876.1"/>
</dbReference>
<dbReference type="OrthoDB" id="10252235at2759"/>
<keyword evidence="2" id="KW-0106">Calcium</keyword>
<dbReference type="PROSITE" id="PS00018">
    <property type="entry name" value="EF_HAND_1"/>
    <property type="match status" value="2"/>
</dbReference>
<gene>
    <name evidence="4" type="ORF">MICPUCDRAFT_59761</name>
</gene>
<sequence>MSSPAARDGCRARIFHVNDVYVLDNLPALRACVREESSGIPRRNVMVDLAGDFLGPSLLSSLDHGASMIDVLNRVPVNVVCFGNHEADVPYAAMRRRCDEFKGTWLNSNMPSFEHPNVVAHAEWKLDGNPNRSVALIGLNVGGGVDASLYREGAIGGHAAKIVPVMDAVDAAVAAARAAFPDADCVSVAEDVALAKREDLGFPCVLGGHDHAVFDETHGARGCRVVKAGEDAKRVVIVDLFWPAEAPRGSAPEVTVQFKPLAAESEASGGGGGGGGGAPYVPDPELAAIVERWSAPAIELQTATLADLSKHPSHPLSSRDVRSGPNSMATVLATALKVATRAEVALLNSGGVRAKKIYEDGKITYADLSAECPFPAPFVVMKISGKALSDALVASRTRWHVEGGPEEDGDSFQVDDGIAFDATTDEIQTVMYGKPLELERLYELVVDSYMIGVNPVLKAWREANPALIPPDDAGRPALPILVQYFCDKAWTALVDENQDGKIETAELDAFFDAADADGSGKLDEEEVLAALREKLGHMASSVVARQMLAAADRDQDGKVSKTELVHLMKLRAGREE</sequence>
<feature type="domain" description="EF-hand" evidence="3">
    <location>
        <begin position="502"/>
        <end position="537"/>
    </location>
</feature>
<dbReference type="InterPro" id="IPR006179">
    <property type="entry name" value="5_nucleotidase/apyrase"/>
</dbReference>